<name>A0A8H3FB13_9LECA</name>
<accession>A0A8H3FB13</accession>
<dbReference type="OrthoDB" id="5367415at2759"/>
<keyword evidence="2" id="KW-1185">Reference proteome</keyword>
<evidence type="ECO:0000313" key="1">
    <source>
        <dbReference type="EMBL" id="CAF9919352.1"/>
    </source>
</evidence>
<dbReference type="EMBL" id="CAJPDR010000121">
    <property type="protein sequence ID" value="CAF9919352.1"/>
    <property type="molecule type" value="Genomic_DNA"/>
</dbReference>
<gene>
    <name evidence="1" type="ORF">ALECFALPRED_001133</name>
</gene>
<proteinExistence type="predicted"/>
<sequence>MLAHYIFFETFYMSAILLPTIVSAAIPIPTINILQPSVNTSASALPPSPVDPRFGKTISGYNQIPVSRISLMMTFVNEMSKLALLDWNGQVGSFRSTAFPGYSDVAIFLNVKPPMQTIQTRIAVWGMFSAFTNIVIANRFKACDVDLYWADVKVARIRIRPHPATTSSQSTVGEQGSRNQSLVQMLPTLPSLDDDDDAISNLANGSPDLTNGTSTLTEPVFEADCDYLEDARTLTDTEVFATVFSVLRNLAPVPKTNIVDESFEIGMRTIGAKIQFQGLGEIPSHPQGPPYYQYQWVIRAVLAMPIYMLHQQRFAELGVLIIVDGRHLGRGQILKGEMMDSSS</sequence>
<reference evidence="1" key="1">
    <citation type="submission" date="2021-03" db="EMBL/GenBank/DDBJ databases">
        <authorList>
            <person name="Tagirdzhanova G."/>
        </authorList>
    </citation>
    <scope>NUCLEOTIDE SEQUENCE</scope>
</reference>
<evidence type="ECO:0000313" key="2">
    <source>
        <dbReference type="Proteomes" id="UP000664203"/>
    </source>
</evidence>
<comment type="caution">
    <text evidence="1">The sequence shown here is derived from an EMBL/GenBank/DDBJ whole genome shotgun (WGS) entry which is preliminary data.</text>
</comment>
<protein>
    <submittedName>
        <fullName evidence="1">Uncharacterized protein</fullName>
    </submittedName>
</protein>
<dbReference type="AlphaFoldDB" id="A0A8H3FB13"/>
<dbReference type="Proteomes" id="UP000664203">
    <property type="component" value="Unassembled WGS sequence"/>
</dbReference>
<organism evidence="1 2">
    <name type="scientific">Alectoria fallacina</name>
    <dbReference type="NCBI Taxonomy" id="1903189"/>
    <lineage>
        <taxon>Eukaryota</taxon>
        <taxon>Fungi</taxon>
        <taxon>Dikarya</taxon>
        <taxon>Ascomycota</taxon>
        <taxon>Pezizomycotina</taxon>
        <taxon>Lecanoromycetes</taxon>
        <taxon>OSLEUM clade</taxon>
        <taxon>Lecanoromycetidae</taxon>
        <taxon>Lecanorales</taxon>
        <taxon>Lecanorineae</taxon>
        <taxon>Parmeliaceae</taxon>
        <taxon>Alectoria</taxon>
    </lineage>
</organism>